<feature type="repeat" description="WD" evidence="6">
    <location>
        <begin position="532"/>
        <end position="563"/>
    </location>
</feature>
<evidence type="ECO:0000256" key="4">
    <source>
        <dbReference type="ARBA" id="ARBA00061298"/>
    </source>
</evidence>
<evidence type="ECO:0000256" key="5">
    <source>
        <dbReference type="ARBA" id="ARBA00071980"/>
    </source>
</evidence>
<dbReference type="SMART" id="SM00320">
    <property type="entry name" value="WD40"/>
    <property type="match status" value="5"/>
</dbReference>
<dbReference type="PROSITE" id="PS50294">
    <property type="entry name" value="WD_REPEATS_REGION"/>
    <property type="match status" value="3"/>
</dbReference>
<protein>
    <recommendedName>
        <fullName evidence="5">DDB1- and CUL4-associated factor 11 homolog</fullName>
    </recommendedName>
    <alternativeName>
        <fullName evidence="3">WD repeat-containing protein 23</fullName>
    </alternativeName>
</protein>
<feature type="compositionally biased region" description="Acidic residues" evidence="7">
    <location>
        <begin position="64"/>
        <end position="74"/>
    </location>
</feature>
<dbReference type="PROSITE" id="PS50082">
    <property type="entry name" value="WD_REPEATS_2"/>
    <property type="match status" value="3"/>
</dbReference>
<dbReference type="GO" id="GO:0080008">
    <property type="term" value="C:Cul4-RING E3 ubiquitin ligase complex"/>
    <property type="evidence" value="ECO:0007669"/>
    <property type="project" value="TreeGrafter"/>
</dbReference>
<dbReference type="AlphaFoldDB" id="A0A6A5HL69"/>
<accession>A0A6A5HL69</accession>
<reference evidence="8 9" key="1">
    <citation type="submission" date="2019-12" db="EMBL/GenBank/DDBJ databases">
        <title>Chromosome-level assembly of the Caenorhabditis remanei genome.</title>
        <authorList>
            <person name="Teterina A.A."/>
            <person name="Willis J.H."/>
            <person name="Phillips P.C."/>
        </authorList>
    </citation>
    <scope>NUCLEOTIDE SEQUENCE [LARGE SCALE GENOMIC DNA]</scope>
    <source>
        <strain evidence="8 9">PX506</strain>
        <tissue evidence="8">Whole organism</tissue>
    </source>
</reference>
<dbReference type="PRINTS" id="PR00320">
    <property type="entry name" value="GPROTEINBRPT"/>
</dbReference>
<dbReference type="InterPro" id="IPR051859">
    <property type="entry name" value="DCAF"/>
</dbReference>
<comment type="caution">
    <text evidence="8">The sequence shown here is derived from an EMBL/GenBank/DDBJ whole genome shotgun (WGS) entry which is preliminary data.</text>
</comment>
<evidence type="ECO:0000313" key="9">
    <source>
        <dbReference type="Proteomes" id="UP000483820"/>
    </source>
</evidence>
<dbReference type="EMBL" id="WUAV01000001">
    <property type="protein sequence ID" value="KAF1768285.1"/>
    <property type="molecule type" value="Genomic_DNA"/>
</dbReference>
<dbReference type="InterPro" id="IPR015943">
    <property type="entry name" value="WD40/YVTN_repeat-like_dom_sf"/>
</dbReference>
<sequence>MGNWITSTFLRFDHLFHPSANRRFLELPRGVESASNRGAPLSLAVAAEIVAYQNMKPSRRNDSDTDFSDDDEEGGSTTSSGGCPQMTPQEEQRMFEREQKVAFSGRCFIGDPESCQQLRRDINSRCRPSTSSWNNQANLLNRDVQNKHSVMTSTTRAHLLNTHLPNQKRRVDELRTKNFCAQYVQNGRKMVVSSQDEKIRFYQKCPEKSKYRSKYVQSNELRVDHCSWSILDTAVNQSGDLICYCTWKDAVYIGRMEQEDTQNIIWFPIDWNEDAGQNHCAVFCVRFSADSAQIVCGTSEYSIHVFDVEQRRRIRTIVNAHEDDVNSVCFADVGSNLIYSAGDDGLVKVWDKRAWSDGDVIPVGVFAGHRDGVTYVDSRQDERYLLSNSKDQTIKVWDLRKFSSQDGVEATRACVQSQHWDYRWQPAPPGLCQAVQGDTSVMTLRGHSVLHTLVRAKFSPENTGRRYIYTGCARGEVVDKYSNRFVLDPGSGDGFKILDIATVTPSRIYMGHWILDLGSVYDIVTGTVSRRLKGHQSVVRECDWHPQENEIVSSSWDGVTTVWTWDERMEGVIAPYDHPQISQFGDEDSCDEHYKPIKRQPTKKLRKFDRKCPPTVENL</sequence>
<evidence type="ECO:0000256" key="6">
    <source>
        <dbReference type="PROSITE-ProRule" id="PRU00221"/>
    </source>
</evidence>
<dbReference type="KEGG" id="crq:GCK72_000097"/>
<dbReference type="InterPro" id="IPR036322">
    <property type="entry name" value="WD40_repeat_dom_sf"/>
</dbReference>
<name>A0A6A5HL69_CAERE</name>
<evidence type="ECO:0000313" key="8">
    <source>
        <dbReference type="EMBL" id="KAF1768285.1"/>
    </source>
</evidence>
<feature type="region of interest" description="Disordered" evidence="7">
    <location>
        <begin position="55"/>
        <end position="93"/>
    </location>
</feature>
<dbReference type="Proteomes" id="UP000483820">
    <property type="component" value="Chromosome I"/>
</dbReference>
<gene>
    <name evidence="8" type="ORF">GCK72_000097</name>
</gene>
<evidence type="ECO:0000256" key="7">
    <source>
        <dbReference type="SAM" id="MobiDB-lite"/>
    </source>
</evidence>
<proteinExistence type="inferred from homology"/>
<dbReference type="FunFam" id="2.130.10.10:FF:001891">
    <property type="entry name" value="DDB1-and CUL4-associated factor 11 homolog"/>
    <property type="match status" value="1"/>
</dbReference>
<evidence type="ECO:0000256" key="1">
    <source>
        <dbReference type="ARBA" id="ARBA00022574"/>
    </source>
</evidence>
<evidence type="ECO:0000256" key="2">
    <source>
        <dbReference type="ARBA" id="ARBA00022737"/>
    </source>
</evidence>
<dbReference type="Pfam" id="PF00400">
    <property type="entry name" value="WD40"/>
    <property type="match status" value="4"/>
</dbReference>
<dbReference type="RefSeq" id="XP_053590908.1">
    <property type="nucleotide sequence ID" value="XM_053722263.1"/>
</dbReference>
<dbReference type="SUPFAM" id="SSF50978">
    <property type="entry name" value="WD40 repeat-like"/>
    <property type="match status" value="1"/>
</dbReference>
<evidence type="ECO:0000256" key="3">
    <source>
        <dbReference type="ARBA" id="ARBA00030906"/>
    </source>
</evidence>
<dbReference type="CTD" id="9810764"/>
<keyword evidence="2" id="KW-0677">Repeat</keyword>
<feature type="repeat" description="WD" evidence="6">
    <location>
        <begin position="366"/>
        <end position="400"/>
    </location>
</feature>
<feature type="repeat" description="WD" evidence="6">
    <location>
        <begin position="318"/>
        <end position="351"/>
    </location>
</feature>
<dbReference type="PANTHER" id="PTHR19847:SF7">
    <property type="entry name" value="DDB1- AND CUL4-ASSOCIATED FACTOR 11"/>
    <property type="match status" value="1"/>
</dbReference>
<organism evidence="8 9">
    <name type="scientific">Caenorhabditis remanei</name>
    <name type="common">Caenorhabditis vulgaris</name>
    <dbReference type="NCBI Taxonomy" id="31234"/>
    <lineage>
        <taxon>Eukaryota</taxon>
        <taxon>Metazoa</taxon>
        <taxon>Ecdysozoa</taxon>
        <taxon>Nematoda</taxon>
        <taxon>Chromadorea</taxon>
        <taxon>Rhabditida</taxon>
        <taxon>Rhabditina</taxon>
        <taxon>Rhabditomorpha</taxon>
        <taxon>Rhabditoidea</taxon>
        <taxon>Rhabditidae</taxon>
        <taxon>Peloderinae</taxon>
        <taxon>Caenorhabditis</taxon>
    </lineage>
</organism>
<dbReference type="InterPro" id="IPR020472">
    <property type="entry name" value="WD40_PAC1"/>
</dbReference>
<dbReference type="InterPro" id="IPR001680">
    <property type="entry name" value="WD40_rpt"/>
</dbReference>
<dbReference type="Gene3D" id="2.130.10.10">
    <property type="entry name" value="YVTN repeat-like/Quinoprotein amine dehydrogenase"/>
    <property type="match status" value="2"/>
</dbReference>
<dbReference type="GeneID" id="9810764"/>
<comment type="similarity">
    <text evidence="4">Belongs to the WD repeat LEC14B family.</text>
</comment>
<dbReference type="GO" id="GO:0043161">
    <property type="term" value="P:proteasome-mediated ubiquitin-dependent protein catabolic process"/>
    <property type="evidence" value="ECO:0007669"/>
    <property type="project" value="TreeGrafter"/>
</dbReference>
<keyword evidence="1 6" id="KW-0853">WD repeat</keyword>
<dbReference type="PANTHER" id="PTHR19847">
    <property type="entry name" value="DDB1- AND CUL4-ASSOCIATED FACTOR 11"/>
    <property type="match status" value="1"/>
</dbReference>